<evidence type="ECO:0000256" key="1">
    <source>
        <dbReference type="ARBA" id="ARBA00001623"/>
    </source>
</evidence>
<dbReference type="InterPro" id="IPR036866">
    <property type="entry name" value="RibonucZ/Hydroxyglut_hydro"/>
</dbReference>
<dbReference type="CDD" id="cd07723">
    <property type="entry name" value="hydroxyacylglutathione_hydrolase_MBL-fold"/>
    <property type="match status" value="1"/>
</dbReference>
<evidence type="ECO:0000256" key="8">
    <source>
        <dbReference type="ARBA" id="ARBA00022833"/>
    </source>
</evidence>
<dbReference type="VEuPathDB" id="FungiDB:PLEOSDRAFT_1087948"/>
<keyword evidence="6" id="KW-0479">Metal-binding</keyword>
<dbReference type="HAMAP" id="MF_01374">
    <property type="entry name" value="Glyoxalase_2"/>
    <property type="match status" value="1"/>
</dbReference>
<comment type="pathway">
    <text evidence="3">Secondary metabolite metabolism; methylglyoxal degradation; (R)-lactate from methylglyoxal: step 2/2.</text>
</comment>
<evidence type="ECO:0000259" key="10">
    <source>
        <dbReference type="SMART" id="SM00849"/>
    </source>
</evidence>
<name>A0A067PBM8_PLEO1</name>
<protein>
    <recommendedName>
        <fullName evidence="5">hydroxyacylglutathione hydrolase</fullName>
        <ecNumber evidence="5">3.1.2.6</ecNumber>
    </recommendedName>
    <alternativeName>
        <fullName evidence="9">Glyoxalase II</fullName>
    </alternativeName>
</protein>
<dbReference type="OrthoDB" id="515692at2759"/>
<gene>
    <name evidence="11" type="ORF">PLEOSDRAFT_1087948</name>
</gene>
<evidence type="ECO:0000256" key="5">
    <source>
        <dbReference type="ARBA" id="ARBA00011917"/>
    </source>
</evidence>
<dbReference type="AlphaFoldDB" id="A0A067PBM8"/>
<accession>A0A067PBM8</accession>
<dbReference type="InterPro" id="IPR001279">
    <property type="entry name" value="Metallo-B-lactamas"/>
</dbReference>
<comment type="cofactor">
    <cofactor evidence="2">
        <name>Zn(2+)</name>
        <dbReference type="ChEBI" id="CHEBI:29105"/>
    </cofactor>
</comment>
<feature type="domain" description="Metallo-beta-lactamase" evidence="10">
    <location>
        <begin position="11"/>
        <end position="171"/>
    </location>
</feature>
<evidence type="ECO:0000256" key="2">
    <source>
        <dbReference type="ARBA" id="ARBA00001947"/>
    </source>
</evidence>
<dbReference type="SUPFAM" id="SSF56281">
    <property type="entry name" value="Metallo-hydrolase/oxidoreductase"/>
    <property type="match status" value="1"/>
</dbReference>
<dbReference type="InterPro" id="IPR032282">
    <property type="entry name" value="HAGH_C"/>
</dbReference>
<dbReference type="PANTHER" id="PTHR11935">
    <property type="entry name" value="BETA LACTAMASE DOMAIN"/>
    <property type="match status" value="1"/>
</dbReference>
<evidence type="ECO:0000256" key="4">
    <source>
        <dbReference type="ARBA" id="ARBA00006759"/>
    </source>
</evidence>
<dbReference type="HOGENOM" id="CLU_030571_4_0_1"/>
<keyword evidence="7" id="KW-0378">Hydrolase</keyword>
<dbReference type="InterPro" id="IPR035680">
    <property type="entry name" value="Clx_II_MBL"/>
</dbReference>
<dbReference type="InterPro" id="IPR017782">
    <property type="entry name" value="Hydroxyacylglutathione_Hdrlase"/>
</dbReference>
<proteinExistence type="inferred from homology"/>
<sequence length="258" mass="27632">MKIVPVPVRQDNYAYILIDEPSNKAAAVDPYDVPKVKAAADKLGVEIVAGITTHHHFDHSGGNEAFAKAYPGVPIYGGSDKIPALTDLVKDNSEFTVGTDTHIKCLATPCHTQDSICYYATTPEHPGAVFTGDTLFIGGCGRFFEGTGEEMHAALSYLGTLPSKTLVYPGHEYAGGNIAFARSVASDGEVAKGIQKLEAVAKEHSSITGVTTIGEEKEWNVFMQLQDATVRQGAGVPEDASDVTVMDKLRELKNNYRG</sequence>
<keyword evidence="8" id="KW-0862">Zinc</keyword>
<organism evidence="11 12">
    <name type="scientific">Pleurotus ostreatus (strain PC15)</name>
    <name type="common">Oyster mushroom</name>
    <dbReference type="NCBI Taxonomy" id="1137138"/>
    <lineage>
        <taxon>Eukaryota</taxon>
        <taxon>Fungi</taxon>
        <taxon>Dikarya</taxon>
        <taxon>Basidiomycota</taxon>
        <taxon>Agaricomycotina</taxon>
        <taxon>Agaricomycetes</taxon>
        <taxon>Agaricomycetidae</taxon>
        <taxon>Agaricales</taxon>
        <taxon>Pleurotineae</taxon>
        <taxon>Pleurotaceae</taxon>
        <taxon>Pleurotus</taxon>
    </lineage>
</organism>
<dbReference type="Pfam" id="PF16123">
    <property type="entry name" value="HAGH_C"/>
    <property type="match status" value="1"/>
</dbReference>
<dbReference type="EC" id="3.1.2.6" evidence="5"/>
<comment type="similarity">
    <text evidence="4">Belongs to the metallo-beta-lactamase superfamily. Glyoxalase II family.</text>
</comment>
<dbReference type="PANTHER" id="PTHR11935:SF94">
    <property type="entry name" value="TENZING NORGAY, ISOFORM C"/>
    <property type="match status" value="1"/>
</dbReference>
<evidence type="ECO:0000313" key="12">
    <source>
        <dbReference type="Proteomes" id="UP000027073"/>
    </source>
</evidence>
<dbReference type="GO" id="GO:0019243">
    <property type="term" value="P:methylglyoxal catabolic process to D-lactate via S-lactoyl-glutathione"/>
    <property type="evidence" value="ECO:0007669"/>
    <property type="project" value="InterPro"/>
</dbReference>
<dbReference type="InParanoid" id="A0A067PBM8"/>
<dbReference type="GO" id="GO:0046872">
    <property type="term" value="F:metal ion binding"/>
    <property type="evidence" value="ECO:0007669"/>
    <property type="project" value="UniProtKB-KW"/>
</dbReference>
<evidence type="ECO:0000256" key="9">
    <source>
        <dbReference type="ARBA" id="ARBA00031044"/>
    </source>
</evidence>
<dbReference type="UniPathway" id="UPA00619">
    <property type="reaction ID" value="UER00676"/>
</dbReference>
<evidence type="ECO:0000313" key="11">
    <source>
        <dbReference type="EMBL" id="KDQ33797.1"/>
    </source>
</evidence>
<dbReference type="STRING" id="1137138.A0A067PBM8"/>
<evidence type="ECO:0000256" key="7">
    <source>
        <dbReference type="ARBA" id="ARBA00022801"/>
    </source>
</evidence>
<dbReference type="GO" id="GO:0004416">
    <property type="term" value="F:hydroxyacylglutathione hydrolase activity"/>
    <property type="evidence" value="ECO:0007669"/>
    <property type="project" value="UniProtKB-EC"/>
</dbReference>
<comment type="catalytic activity">
    <reaction evidence="1">
        <text>an S-(2-hydroxyacyl)glutathione + H2O = a 2-hydroxy carboxylate + glutathione + H(+)</text>
        <dbReference type="Rhea" id="RHEA:21864"/>
        <dbReference type="ChEBI" id="CHEBI:15377"/>
        <dbReference type="ChEBI" id="CHEBI:15378"/>
        <dbReference type="ChEBI" id="CHEBI:57925"/>
        <dbReference type="ChEBI" id="CHEBI:58896"/>
        <dbReference type="ChEBI" id="CHEBI:71261"/>
        <dbReference type="EC" id="3.1.2.6"/>
    </reaction>
</comment>
<dbReference type="SMART" id="SM00849">
    <property type="entry name" value="Lactamase_B"/>
    <property type="match status" value="1"/>
</dbReference>
<evidence type="ECO:0000256" key="6">
    <source>
        <dbReference type="ARBA" id="ARBA00022723"/>
    </source>
</evidence>
<dbReference type="Gene3D" id="3.60.15.10">
    <property type="entry name" value="Ribonuclease Z/Hydroxyacylglutathione hydrolase-like"/>
    <property type="match status" value="1"/>
</dbReference>
<dbReference type="NCBIfam" id="TIGR03413">
    <property type="entry name" value="GSH_gloB"/>
    <property type="match status" value="1"/>
</dbReference>
<dbReference type="EMBL" id="KL198004">
    <property type="protein sequence ID" value="KDQ33797.1"/>
    <property type="molecule type" value="Genomic_DNA"/>
</dbReference>
<reference evidence="12" key="1">
    <citation type="journal article" date="2014" name="Proc. Natl. Acad. Sci. U.S.A.">
        <title>Extensive sampling of basidiomycete genomes demonstrates inadequacy of the white-rot/brown-rot paradigm for wood decay fungi.</title>
        <authorList>
            <person name="Riley R."/>
            <person name="Salamov A.A."/>
            <person name="Brown D.W."/>
            <person name="Nagy L.G."/>
            <person name="Floudas D."/>
            <person name="Held B.W."/>
            <person name="Levasseur A."/>
            <person name="Lombard V."/>
            <person name="Morin E."/>
            <person name="Otillar R."/>
            <person name="Lindquist E.A."/>
            <person name="Sun H."/>
            <person name="LaButti K.M."/>
            <person name="Schmutz J."/>
            <person name="Jabbour D."/>
            <person name="Luo H."/>
            <person name="Baker S.E."/>
            <person name="Pisabarro A.G."/>
            <person name="Walton J.D."/>
            <person name="Blanchette R.A."/>
            <person name="Henrissat B."/>
            <person name="Martin F."/>
            <person name="Cullen D."/>
            <person name="Hibbett D.S."/>
            <person name="Grigoriev I.V."/>
        </authorList>
    </citation>
    <scope>NUCLEOTIDE SEQUENCE [LARGE SCALE GENOMIC DNA]</scope>
    <source>
        <strain evidence="12">PC15</strain>
    </source>
</reference>
<dbReference type="Proteomes" id="UP000027073">
    <property type="component" value="Unassembled WGS sequence"/>
</dbReference>
<dbReference type="FunCoup" id="A0A067PBM8">
    <property type="interactions" value="110"/>
</dbReference>
<dbReference type="Pfam" id="PF00753">
    <property type="entry name" value="Lactamase_B"/>
    <property type="match status" value="1"/>
</dbReference>
<evidence type="ECO:0000256" key="3">
    <source>
        <dbReference type="ARBA" id="ARBA00004963"/>
    </source>
</evidence>